<evidence type="ECO:0000256" key="6">
    <source>
        <dbReference type="ARBA" id="ARBA00023034"/>
    </source>
</evidence>
<feature type="transmembrane region" description="Helical" evidence="8">
    <location>
        <begin position="59"/>
        <end position="79"/>
    </location>
</feature>
<evidence type="ECO:0000313" key="9">
    <source>
        <dbReference type="EMBL" id="GER40074.1"/>
    </source>
</evidence>
<dbReference type="AlphaFoldDB" id="A0A5A7Q4W0"/>
<gene>
    <name evidence="9" type="ORF">STAS_16738</name>
</gene>
<protein>
    <submittedName>
        <fullName evidence="9">Cellulose synthase like</fullName>
    </submittedName>
</protein>
<evidence type="ECO:0000256" key="5">
    <source>
        <dbReference type="ARBA" id="ARBA00022989"/>
    </source>
</evidence>
<evidence type="ECO:0000256" key="3">
    <source>
        <dbReference type="ARBA" id="ARBA00022679"/>
    </source>
</evidence>
<name>A0A5A7Q4W0_STRAF</name>
<keyword evidence="3" id="KW-0808">Transferase</keyword>
<comment type="subcellular location">
    <subcellularLocation>
        <location evidence="1">Golgi apparatus membrane</location>
    </subcellularLocation>
</comment>
<accession>A0A5A7Q4W0</accession>
<dbReference type="PANTHER" id="PTHR32044:SF17">
    <property type="entry name" value="GLUCOMANNAN 4-BETA-MANNOSYLTRANSFERASE 2"/>
    <property type="match status" value="1"/>
</dbReference>
<sequence>MVSRAEYSYTLVISRKMVMEIALNKSLWHCFVIFIFIFVHKVTLYKKFYMIYSFFVRKIIAHMFIFFFYYVVLPLTILVPKVYFPKWGAIYSPCIIITVNSVGTPRQQNLIIETELNVNHVRDDTYGDVVALNDEIEEESQSYVEALRIKEVLDNHEDEPT</sequence>
<dbReference type="PANTHER" id="PTHR32044">
    <property type="entry name" value="GLUCOMANNAN 4-BETA-MANNOSYLTRANSFERASE 9"/>
    <property type="match status" value="1"/>
</dbReference>
<keyword evidence="6" id="KW-0333">Golgi apparatus</keyword>
<keyword evidence="5 8" id="KW-1133">Transmembrane helix</keyword>
<proteinExistence type="predicted"/>
<evidence type="ECO:0000256" key="8">
    <source>
        <dbReference type="SAM" id="Phobius"/>
    </source>
</evidence>
<dbReference type="OrthoDB" id="72851at2759"/>
<evidence type="ECO:0000256" key="4">
    <source>
        <dbReference type="ARBA" id="ARBA00022692"/>
    </source>
</evidence>
<dbReference type="GO" id="GO:0051753">
    <property type="term" value="F:mannan synthase activity"/>
    <property type="evidence" value="ECO:0007669"/>
    <property type="project" value="TreeGrafter"/>
</dbReference>
<keyword evidence="2" id="KW-0328">Glycosyltransferase</keyword>
<evidence type="ECO:0000313" key="10">
    <source>
        <dbReference type="Proteomes" id="UP000325081"/>
    </source>
</evidence>
<dbReference type="GO" id="GO:0000139">
    <property type="term" value="C:Golgi membrane"/>
    <property type="evidence" value="ECO:0007669"/>
    <property type="project" value="UniProtKB-SubCell"/>
</dbReference>
<keyword evidence="4 8" id="KW-0812">Transmembrane</keyword>
<comment type="caution">
    <text evidence="9">The sequence shown here is derived from an EMBL/GenBank/DDBJ whole genome shotgun (WGS) entry which is preliminary data.</text>
</comment>
<evidence type="ECO:0000256" key="2">
    <source>
        <dbReference type="ARBA" id="ARBA00022676"/>
    </source>
</evidence>
<dbReference type="EMBL" id="BKCP01005816">
    <property type="protein sequence ID" value="GER40074.1"/>
    <property type="molecule type" value="Genomic_DNA"/>
</dbReference>
<keyword evidence="10" id="KW-1185">Reference proteome</keyword>
<keyword evidence="7 8" id="KW-0472">Membrane</keyword>
<evidence type="ECO:0000256" key="7">
    <source>
        <dbReference type="ARBA" id="ARBA00023136"/>
    </source>
</evidence>
<reference evidence="10" key="1">
    <citation type="journal article" date="2019" name="Curr. Biol.">
        <title>Genome Sequence of Striga asiatica Provides Insight into the Evolution of Plant Parasitism.</title>
        <authorList>
            <person name="Yoshida S."/>
            <person name="Kim S."/>
            <person name="Wafula E.K."/>
            <person name="Tanskanen J."/>
            <person name="Kim Y.M."/>
            <person name="Honaas L."/>
            <person name="Yang Z."/>
            <person name="Spallek T."/>
            <person name="Conn C.E."/>
            <person name="Ichihashi Y."/>
            <person name="Cheong K."/>
            <person name="Cui S."/>
            <person name="Der J.P."/>
            <person name="Gundlach H."/>
            <person name="Jiao Y."/>
            <person name="Hori C."/>
            <person name="Ishida J.K."/>
            <person name="Kasahara H."/>
            <person name="Kiba T."/>
            <person name="Kim M.S."/>
            <person name="Koo N."/>
            <person name="Laohavisit A."/>
            <person name="Lee Y.H."/>
            <person name="Lumba S."/>
            <person name="McCourt P."/>
            <person name="Mortimer J.C."/>
            <person name="Mutuku J.M."/>
            <person name="Nomura T."/>
            <person name="Sasaki-Sekimoto Y."/>
            <person name="Seto Y."/>
            <person name="Wang Y."/>
            <person name="Wakatake T."/>
            <person name="Sakakibara H."/>
            <person name="Demura T."/>
            <person name="Yamaguchi S."/>
            <person name="Yoneyama K."/>
            <person name="Manabe R.I."/>
            <person name="Nelson D.C."/>
            <person name="Schulman A.H."/>
            <person name="Timko M.P."/>
            <person name="dePamphilis C.W."/>
            <person name="Choi D."/>
            <person name="Shirasu K."/>
        </authorList>
    </citation>
    <scope>NUCLEOTIDE SEQUENCE [LARGE SCALE GENOMIC DNA]</scope>
    <source>
        <strain evidence="10">cv. UVA1</strain>
    </source>
</reference>
<feature type="transmembrane region" description="Helical" evidence="8">
    <location>
        <begin position="21"/>
        <end position="39"/>
    </location>
</feature>
<evidence type="ECO:0000256" key="1">
    <source>
        <dbReference type="ARBA" id="ARBA00004394"/>
    </source>
</evidence>
<dbReference type="Proteomes" id="UP000325081">
    <property type="component" value="Unassembled WGS sequence"/>
</dbReference>
<organism evidence="9 10">
    <name type="scientific">Striga asiatica</name>
    <name type="common">Asiatic witchweed</name>
    <name type="synonym">Buchnera asiatica</name>
    <dbReference type="NCBI Taxonomy" id="4170"/>
    <lineage>
        <taxon>Eukaryota</taxon>
        <taxon>Viridiplantae</taxon>
        <taxon>Streptophyta</taxon>
        <taxon>Embryophyta</taxon>
        <taxon>Tracheophyta</taxon>
        <taxon>Spermatophyta</taxon>
        <taxon>Magnoliopsida</taxon>
        <taxon>eudicotyledons</taxon>
        <taxon>Gunneridae</taxon>
        <taxon>Pentapetalae</taxon>
        <taxon>asterids</taxon>
        <taxon>lamiids</taxon>
        <taxon>Lamiales</taxon>
        <taxon>Orobanchaceae</taxon>
        <taxon>Buchnereae</taxon>
        <taxon>Striga</taxon>
    </lineage>
</organism>